<gene>
    <name evidence="1" type="ORF">KK1_026278</name>
</gene>
<dbReference type="AlphaFoldDB" id="A0A151SAZ1"/>
<dbReference type="EMBL" id="KQ483431">
    <property type="protein sequence ID" value="KYP51921.1"/>
    <property type="molecule type" value="Genomic_DNA"/>
</dbReference>
<evidence type="ECO:0000313" key="1">
    <source>
        <dbReference type="EMBL" id="KYP51921.1"/>
    </source>
</evidence>
<protein>
    <submittedName>
        <fullName evidence="1">Retrovirus-related Pol polyprotein from transposon TNT 1-94</fullName>
    </submittedName>
</protein>
<keyword evidence="2" id="KW-1185">Reference proteome</keyword>
<dbReference type="InterPro" id="IPR043502">
    <property type="entry name" value="DNA/RNA_pol_sf"/>
</dbReference>
<sequence>MVGSLRYLCNIRPDITYKVGLISIFMNKPQVPHMQAAKRILRYVKGTLDYGILFPNDESNSIDEVCGYTDFDSCGDQDERRSTTGYVFMLGKAPFSWCSKKESIVALSSYEAKYVATSMCVCQAFWIATLLQELKVRELGSIKFMMDNKIAINLAKNPVAHRRSKHIETKFHLIRD</sequence>
<dbReference type="PANTHER" id="PTHR11439">
    <property type="entry name" value="GAG-POL-RELATED RETROTRANSPOSON"/>
    <property type="match status" value="1"/>
</dbReference>
<name>A0A151SAZ1_CAJCA</name>
<dbReference type="Gramene" id="C.cajan_24804.t">
    <property type="protein sequence ID" value="C.cajan_24804.t.cds1"/>
    <property type="gene ID" value="C.cajan_24804"/>
</dbReference>
<dbReference type="SUPFAM" id="SSF56672">
    <property type="entry name" value="DNA/RNA polymerases"/>
    <property type="match status" value="1"/>
</dbReference>
<dbReference type="Proteomes" id="UP000075243">
    <property type="component" value="Unassembled WGS sequence"/>
</dbReference>
<accession>A0A151SAZ1</accession>
<organism evidence="1 2">
    <name type="scientific">Cajanus cajan</name>
    <name type="common">Pigeon pea</name>
    <name type="synonym">Cajanus indicus</name>
    <dbReference type="NCBI Taxonomy" id="3821"/>
    <lineage>
        <taxon>Eukaryota</taxon>
        <taxon>Viridiplantae</taxon>
        <taxon>Streptophyta</taxon>
        <taxon>Embryophyta</taxon>
        <taxon>Tracheophyta</taxon>
        <taxon>Spermatophyta</taxon>
        <taxon>Magnoliopsida</taxon>
        <taxon>eudicotyledons</taxon>
        <taxon>Gunneridae</taxon>
        <taxon>Pentapetalae</taxon>
        <taxon>rosids</taxon>
        <taxon>fabids</taxon>
        <taxon>Fabales</taxon>
        <taxon>Fabaceae</taxon>
        <taxon>Papilionoideae</taxon>
        <taxon>50 kb inversion clade</taxon>
        <taxon>NPAAA clade</taxon>
        <taxon>indigoferoid/millettioid clade</taxon>
        <taxon>Phaseoleae</taxon>
        <taxon>Cajanus</taxon>
    </lineage>
</organism>
<evidence type="ECO:0000313" key="2">
    <source>
        <dbReference type="Proteomes" id="UP000075243"/>
    </source>
</evidence>
<dbReference type="CDD" id="cd09272">
    <property type="entry name" value="RNase_HI_RT_Ty1"/>
    <property type="match status" value="1"/>
</dbReference>
<proteinExistence type="predicted"/>
<reference evidence="1" key="1">
    <citation type="journal article" date="2012" name="Nat. Biotechnol.">
        <title>Draft genome sequence of pigeonpea (Cajanus cajan), an orphan legume crop of resource-poor farmers.</title>
        <authorList>
            <person name="Varshney R.K."/>
            <person name="Chen W."/>
            <person name="Li Y."/>
            <person name="Bharti A.K."/>
            <person name="Saxena R.K."/>
            <person name="Schlueter J.A."/>
            <person name="Donoghue M.T."/>
            <person name="Azam S."/>
            <person name="Fan G."/>
            <person name="Whaley A.M."/>
            <person name="Farmer A.D."/>
            <person name="Sheridan J."/>
            <person name="Iwata A."/>
            <person name="Tuteja R."/>
            <person name="Penmetsa R.V."/>
            <person name="Wu W."/>
            <person name="Upadhyaya H.D."/>
            <person name="Yang S.P."/>
            <person name="Shah T."/>
            <person name="Saxena K.B."/>
            <person name="Michael T."/>
            <person name="McCombie W.R."/>
            <person name="Yang B."/>
            <person name="Zhang G."/>
            <person name="Yang H."/>
            <person name="Wang J."/>
            <person name="Spillane C."/>
            <person name="Cook D.R."/>
            <person name="May G.D."/>
            <person name="Xu X."/>
            <person name="Jackson S.A."/>
        </authorList>
    </citation>
    <scope>NUCLEOTIDE SEQUENCE [LARGE SCALE GENOMIC DNA]</scope>
</reference>
<dbReference type="PANTHER" id="PTHR11439:SF483">
    <property type="entry name" value="PEPTIDE SYNTHASE GLIP-LIKE, PUTATIVE (AFU_ORTHOLOGUE AFUA_3G12920)-RELATED"/>
    <property type="match status" value="1"/>
</dbReference>